<evidence type="ECO:0000259" key="2">
    <source>
        <dbReference type="Pfam" id="PF13456"/>
    </source>
</evidence>
<dbReference type="OrthoDB" id="1436468at2759"/>
<comment type="caution">
    <text evidence="3">The sequence shown here is derived from an EMBL/GenBank/DDBJ whole genome shotgun (WGS) entry which is preliminary data.</text>
</comment>
<dbReference type="AlphaFoldDB" id="A0A834T0L3"/>
<dbReference type="Proteomes" id="UP000634136">
    <property type="component" value="Unassembled WGS sequence"/>
</dbReference>
<protein>
    <submittedName>
        <fullName evidence="3">Ribonuclease H</fullName>
    </submittedName>
</protein>
<dbReference type="InterPro" id="IPR002156">
    <property type="entry name" value="RNaseH_domain"/>
</dbReference>
<evidence type="ECO:0000313" key="4">
    <source>
        <dbReference type="Proteomes" id="UP000634136"/>
    </source>
</evidence>
<dbReference type="InterPro" id="IPR036397">
    <property type="entry name" value="RNaseH_sf"/>
</dbReference>
<accession>A0A834T0L3</accession>
<feature type="compositionally biased region" description="Basic and acidic residues" evidence="1">
    <location>
        <begin position="156"/>
        <end position="166"/>
    </location>
</feature>
<organism evidence="3 4">
    <name type="scientific">Senna tora</name>
    <dbReference type="NCBI Taxonomy" id="362788"/>
    <lineage>
        <taxon>Eukaryota</taxon>
        <taxon>Viridiplantae</taxon>
        <taxon>Streptophyta</taxon>
        <taxon>Embryophyta</taxon>
        <taxon>Tracheophyta</taxon>
        <taxon>Spermatophyta</taxon>
        <taxon>Magnoliopsida</taxon>
        <taxon>eudicotyledons</taxon>
        <taxon>Gunneridae</taxon>
        <taxon>Pentapetalae</taxon>
        <taxon>rosids</taxon>
        <taxon>fabids</taxon>
        <taxon>Fabales</taxon>
        <taxon>Fabaceae</taxon>
        <taxon>Caesalpinioideae</taxon>
        <taxon>Cassia clade</taxon>
        <taxon>Senna</taxon>
    </lineage>
</organism>
<reference evidence="3" key="1">
    <citation type="submission" date="2020-09" db="EMBL/GenBank/DDBJ databases">
        <title>Genome-Enabled Discovery of Anthraquinone Biosynthesis in Senna tora.</title>
        <authorList>
            <person name="Kang S.-H."/>
            <person name="Pandey R.P."/>
            <person name="Lee C.-M."/>
            <person name="Sim J.-S."/>
            <person name="Jeong J.-T."/>
            <person name="Choi B.-S."/>
            <person name="Jung M."/>
            <person name="Ginzburg D."/>
            <person name="Zhao K."/>
            <person name="Won S.Y."/>
            <person name="Oh T.-J."/>
            <person name="Yu Y."/>
            <person name="Kim N.-H."/>
            <person name="Lee O.R."/>
            <person name="Lee T.-H."/>
            <person name="Bashyal P."/>
            <person name="Kim T.-S."/>
            <person name="Lee W.-H."/>
            <person name="Kawkins C."/>
            <person name="Kim C.-K."/>
            <person name="Kim J.S."/>
            <person name="Ahn B.O."/>
            <person name="Rhee S.Y."/>
            <person name="Sohng J.K."/>
        </authorList>
    </citation>
    <scope>NUCLEOTIDE SEQUENCE</scope>
    <source>
        <tissue evidence="3">Leaf</tissue>
    </source>
</reference>
<keyword evidence="4" id="KW-1185">Reference proteome</keyword>
<dbReference type="PANTHER" id="PTHR47723">
    <property type="entry name" value="OS05G0353850 PROTEIN"/>
    <property type="match status" value="1"/>
</dbReference>
<name>A0A834T0L3_9FABA</name>
<dbReference type="SUPFAM" id="SSF53098">
    <property type="entry name" value="Ribonuclease H-like"/>
    <property type="match status" value="1"/>
</dbReference>
<gene>
    <name evidence="3" type="ORF">G2W53_034466</name>
</gene>
<dbReference type="InterPro" id="IPR012337">
    <property type="entry name" value="RNaseH-like_sf"/>
</dbReference>
<sequence length="182" mass="20410">MMSCVKAFRSGSNMSTDGAVYRSSRKAGCGGLIRDQDGCWVRGFKKRIGITSPLTVELWGIFYGLSLAWNIQASRVEIESDSINIIKYLNKEASNELEDNHVMKKIKELISRDWEISFSFIPSKLNRCVDYLAKESLSASWNLDILDSPPCCIRKDQEETSERAKETTGSGKLDNQTAGQRA</sequence>
<feature type="domain" description="RNase H type-1" evidence="2">
    <location>
        <begin position="16"/>
        <end position="135"/>
    </location>
</feature>
<dbReference type="GO" id="GO:0004523">
    <property type="term" value="F:RNA-DNA hybrid ribonuclease activity"/>
    <property type="evidence" value="ECO:0007669"/>
    <property type="project" value="InterPro"/>
</dbReference>
<dbReference type="CDD" id="cd06222">
    <property type="entry name" value="RNase_H_like"/>
    <property type="match status" value="1"/>
</dbReference>
<dbReference type="GO" id="GO:0003676">
    <property type="term" value="F:nucleic acid binding"/>
    <property type="evidence" value="ECO:0007669"/>
    <property type="project" value="InterPro"/>
</dbReference>
<feature type="region of interest" description="Disordered" evidence="1">
    <location>
        <begin position="156"/>
        <end position="182"/>
    </location>
</feature>
<dbReference type="InterPro" id="IPR053151">
    <property type="entry name" value="RNase_H-like"/>
</dbReference>
<dbReference type="Pfam" id="PF13456">
    <property type="entry name" value="RVT_3"/>
    <property type="match status" value="1"/>
</dbReference>
<proteinExistence type="predicted"/>
<dbReference type="Gene3D" id="3.30.420.10">
    <property type="entry name" value="Ribonuclease H-like superfamily/Ribonuclease H"/>
    <property type="match status" value="1"/>
</dbReference>
<evidence type="ECO:0000256" key="1">
    <source>
        <dbReference type="SAM" id="MobiDB-lite"/>
    </source>
</evidence>
<evidence type="ECO:0000313" key="3">
    <source>
        <dbReference type="EMBL" id="KAF7813490.1"/>
    </source>
</evidence>
<dbReference type="EMBL" id="JAAIUW010000010">
    <property type="protein sequence ID" value="KAF7813490.1"/>
    <property type="molecule type" value="Genomic_DNA"/>
</dbReference>
<feature type="compositionally biased region" description="Polar residues" evidence="1">
    <location>
        <begin position="167"/>
        <end position="182"/>
    </location>
</feature>
<dbReference type="InterPro" id="IPR044730">
    <property type="entry name" value="RNase_H-like_dom_plant"/>
</dbReference>
<dbReference type="PANTHER" id="PTHR47723:SF19">
    <property type="entry name" value="POLYNUCLEOTIDYL TRANSFERASE, RIBONUCLEASE H-LIKE SUPERFAMILY PROTEIN"/>
    <property type="match status" value="1"/>
</dbReference>